<dbReference type="STRING" id="1891224.BBP83_04240"/>
<evidence type="ECO:0000256" key="4">
    <source>
        <dbReference type="ARBA" id="ARBA00022833"/>
    </source>
</evidence>
<sequence>MFGLSALCVSESLLAKVATEVTRQENKSVYAKLPFNNKQDFMDAKKGLLLKPDTLTIKNATTGQVVWDLESFKKVISLEQDAPDTVNPSLWRNAQLNLQYGLFEVKKDIYQVRGYDLSNITFIRSKQGWIVFDVGTTTETSKAAYELLSQKFGQLPIIAVVISHSHIDHYGGIKGLVNEADVRSGKVKLIAPEGFMHHAVSENVIAGNVMSRRATYMYGALLERNVEGNVGAGLGLAIPSGTMTIIEPNINIQKTGGKLNVDGVEMVFQMTPGAEAPAEMNIFLPQLKAMWMAENTTNTLHNILTLRGAEVRDAKKWAAYINETIELYGDNVEVKFQSHHWPVWGKVQVNDYLNKQRDLYKYIHDQSVYLMNQGYTGVEIANQIKLPSSLAQIWSNRDYYGTLSHNAKAVYQRYVGWYDGHPSSLNELSPVDTAKKYVQYMGGEQAILEKTQADFSRGEYRWLAMVLKQVVFANPNNLQAKNLLADSYEQMAYQSESGPWRLIYLQGATELRKGIPNARARKSASRDILQAMSPDLIFDYWSVRLNAEKAENKKLKINFNFTDLAQQYTVSVENSVLNYSQHVHPKADAQVILTKDTFNQLQLGTVTWQEKIKSGDIKIVGNAEVLTQLKLMIDEYNFWFNIVTP</sequence>
<dbReference type="InterPro" id="IPR036866">
    <property type="entry name" value="RibonucZ/Hydroxyglut_hydro"/>
</dbReference>
<keyword evidence="3" id="KW-0378">Hydrolase</keyword>
<dbReference type="SUPFAM" id="SSF56281">
    <property type="entry name" value="Metallo-hydrolase/oxidoreductase"/>
    <property type="match status" value="1"/>
</dbReference>
<dbReference type="Gene3D" id="3.30.1050.10">
    <property type="entry name" value="SCP2 sterol-binding domain"/>
    <property type="match status" value="1"/>
</dbReference>
<dbReference type="GO" id="GO:0018741">
    <property type="term" value="F:linear primary-alkylsulfatase activity"/>
    <property type="evidence" value="ECO:0007669"/>
    <property type="project" value="UniProtKB-EC"/>
</dbReference>
<dbReference type="EC" id="3.1.6.21" evidence="6"/>
<comment type="similarity">
    <text evidence="5">Belongs to the metallo-beta-lactamase superfamily. Type III sulfatase family.</text>
</comment>
<organism evidence="10 11">
    <name type="scientific">Acinetobacter celticus</name>
    <dbReference type="NCBI Taxonomy" id="1891224"/>
    <lineage>
        <taxon>Bacteria</taxon>
        <taxon>Pseudomonadati</taxon>
        <taxon>Pseudomonadota</taxon>
        <taxon>Gammaproteobacteria</taxon>
        <taxon>Moraxellales</taxon>
        <taxon>Moraxellaceae</taxon>
        <taxon>Acinetobacter</taxon>
    </lineage>
</organism>
<evidence type="ECO:0000256" key="8">
    <source>
        <dbReference type="ARBA" id="ARBA00075789"/>
    </source>
</evidence>
<dbReference type="InterPro" id="IPR029228">
    <property type="entry name" value="Alkyl_sulf_dimr"/>
</dbReference>
<dbReference type="SMART" id="SM00849">
    <property type="entry name" value="Lactamase_B"/>
    <property type="match status" value="1"/>
</dbReference>
<dbReference type="InterPro" id="IPR001279">
    <property type="entry name" value="Metallo-B-lactamas"/>
</dbReference>
<dbReference type="Proteomes" id="UP000186553">
    <property type="component" value="Unassembled WGS sequence"/>
</dbReference>
<dbReference type="OrthoDB" id="9815874at2"/>
<dbReference type="AlphaFoldDB" id="A0A1C3CZ93"/>
<evidence type="ECO:0000256" key="5">
    <source>
        <dbReference type="ARBA" id="ARBA00033751"/>
    </source>
</evidence>
<evidence type="ECO:0000259" key="9">
    <source>
        <dbReference type="SMART" id="SM00849"/>
    </source>
</evidence>
<comment type="caution">
    <text evidence="10">The sequence shown here is derived from an EMBL/GenBank/DDBJ whole genome shotgun (WGS) entry which is preliminary data.</text>
</comment>
<dbReference type="GO" id="GO:0046872">
    <property type="term" value="F:metal ion binding"/>
    <property type="evidence" value="ECO:0007669"/>
    <property type="project" value="UniProtKB-KW"/>
</dbReference>
<dbReference type="FunFam" id="3.60.15.30:FF:000001">
    <property type="entry name" value="Alkyl/aryl-sulfatase BDS1"/>
    <property type="match status" value="1"/>
</dbReference>
<dbReference type="GO" id="GO:0030288">
    <property type="term" value="C:outer membrane-bounded periplasmic space"/>
    <property type="evidence" value="ECO:0007669"/>
    <property type="project" value="TreeGrafter"/>
</dbReference>
<dbReference type="CDD" id="cd07710">
    <property type="entry name" value="arylsulfatase_Sdsa1-like_MBL-fold"/>
    <property type="match status" value="1"/>
</dbReference>
<evidence type="ECO:0000256" key="2">
    <source>
        <dbReference type="ARBA" id="ARBA00022723"/>
    </source>
</evidence>
<evidence type="ECO:0000313" key="10">
    <source>
        <dbReference type="EMBL" id="ODA13859.1"/>
    </source>
</evidence>
<dbReference type="InterPro" id="IPR036527">
    <property type="entry name" value="SCP2_sterol-bd_dom_sf"/>
</dbReference>
<dbReference type="InterPro" id="IPR052195">
    <property type="entry name" value="Bact_Alkyl/Aryl-Sulfatase"/>
</dbReference>
<dbReference type="FunFam" id="1.25.40.880:FF:000001">
    <property type="entry name" value="SDS hydrolase SdsA1"/>
    <property type="match status" value="1"/>
</dbReference>
<comment type="cofactor">
    <cofactor evidence="1">
        <name>Zn(2+)</name>
        <dbReference type="ChEBI" id="CHEBI:29105"/>
    </cofactor>
</comment>
<name>A0A1C3CZ93_9GAMM</name>
<dbReference type="SUPFAM" id="SSF55718">
    <property type="entry name" value="SCP-like"/>
    <property type="match status" value="1"/>
</dbReference>
<dbReference type="Pfam" id="PF00753">
    <property type="entry name" value="Lactamase_B"/>
    <property type="match status" value="1"/>
</dbReference>
<keyword evidence="4" id="KW-0862">Zinc</keyword>
<keyword evidence="11" id="KW-1185">Reference proteome</keyword>
<protein>
    <recommendedName>
        <fullName evidence="7">Linear primary-alkylsulfatase</fullName>
        <ecNumber evidence="6">3.1.6.21</ecNumber>
    </recommendedName>
    <alternativeName>
        <fullName evidence="8">Type III linear primary-alkylsulfatase</fullName>
    </alternativeName>
</protein>
<dbReference type="Gene3D" id="1.25.40.880">
    <property type="entry name" value="Alkyl sulfatase, dimerisation domain"/>
    <property type="match status" value="1"/>
</dbReference>
<evidence type="ECO:0000256" key="1">
    <source>
        <dbReference type="ARBA" id="ARBA00001947"/>
    </source>
</evidence>
<evidence type="ECO:0000313" key="11">
    <source>
        <dbReference type="Proteomes" id="UP000186553"/>
    </source>
</evidence>
<evidence type="ECO:0000256" key="7">
    <source>
        <dbReference type="ARBA" id="ARBA00068034"/>
    </source>
</evidence>
<dbReference type="InterPro" id="IPR029229">
    <property type="entry name" value="Alkyl_sulf_C"/>
</dbReference>
<evidence type="ECO:0000256" key="3">
    <source>
        <dbReference type="ARBA" id="ARBA00022801"/>
    </source>
</evidence>
<dbReference type="PANTHER" id="PTHR43223:SF1">
    <property type="entry name" value="ALKYL_ARYL-SULFATASE BDS1"/>
    <property type="match status" value="1"/>
</dbReference>
<proteinExistence type="inferred from homology"/>
<dbReference type="GO" id="GO:0046983">
    <property type="term" value="F:protein dimerization activity"/>
    <property type="evidence" value="ECO:0007669"/>
    <property type="project" value="InterPro"/>
</dbReference>
<dbReference type="GO" id="GO:0018909">
    <property type="term" value="P:dodecyl sulfate metabolic process"/>
    <property type="evidence" value="ECO:0007669"/>
    <property type="project" value="InterPro"/>
</dbReference>
<dbReference type="EMBL" id="MBDL01000008">
    <property type="protein sequence ID" value="ODA13859.1"/>
    <property type="molecule type" value="Genomic_DNA"/>
</dbReference>
<evidence type="ECO:0000256" key="6">
    <source>
        <dbReference type="ARBA" id="ARBA00066568"/>
    </source>
</evidence>
<feature type="domain" description="Metallo-beta-lactamase" evidence="9">
    <location>
        <begin position="117"/>
        <end position="339"/>
    </location>
</feature>
<dbReference type="Pfam" id="PF14863">
    <property type="entry name" value="Alkyl_sulf_dimr"/>
    <property type="match status" value="1"/>
</dbReference>
<reference evidence="10 11" key="1">
    <citation type="submission" date="2016-07" db="EMBL/GenBank/DDBJ databases">
        <title>Acinetobacter sp. ANC 4603.</title>
        <authorList>
            <person name="Radolfova-Krizova L."/>
            <person name="Nemec A."/>
        </authorList>
    </citation>
    <scope>NUCLEOTIDE SEQUENCE [LARGE SCALE GENOMIC DNA]</scope>
    <source>
        <strain evidence="10 11">ANC 4603</strain>
    </source>
</reference>
<keyword evidence="2" id="KW-0479">Metal-binding</keyword>
<dbReference type="InterPro" id="IPR044097">
    <property type="entry name" value="Bds1/SdsA1_MBL-fold"/>
</dbReference>
<gene>
    <name evidence="10" type="ORF">BBP83_04240</name>
</gene>
<dbReference type="Gene3D" id="3.60.15.30">
    <property type="entry name" value="Metallo-beta-lactamase domain"/>
    <property type="match status" value="1"/>
</dbReference>
<dbReference type="PANTHER" id="PTHR43223">
    <property type="entry name" value="ALKYL/ARYL-SULFATASE"/>
    <property type="match status" value="1"/>
</dbReference>
<accession>A0A1C3CZ93</accession>
<dbReference type="InterPro" id="IPR038536">
    <property type="entry name" value="Alkyl/aryl-sulf_dimr_sf"/>
</dbReference>
<dbReference type="Pfam" id="PF14864">
    <property type="entry name" value="Alkyl_sulf_C"/>
    <property type="match status" value="1"/>
</dbReference>